<keyword evidence="2" id="KW-1185">Reference proteome</keyword>
<name>A0A5B7JD53_PORTR</name>
<dbReference type="AlphaFoldDB" id="A0A5B7JD53"/>
<reference evidence="1 2" key="1">
    <citation type="submission" date="2019-05" db="EMBL/GenBank/DDBJ databases">
        <title>Another draft genome of Portunus trituberculatus and its Hox gene families provides insights of decapod evolution.</title>
        <authorList>
            <person name="Jeong J.-H."/>
            <person name="Song I."/>
            <person name="Kim S."/>
            <person name="Choi T."/>
            <person name="Kim D."/>
            <person name="Ryu S."/>
            <person name="Kim W."/>
        </authorList>
    </citation>
    <scope>NUCLEOTIDE SEQUENCE [LARGE SCALE GENOMIC DNA]</scope>
    <source>
        <tissue evidence="1">Muscle</tissue>
    </source>
</reference>
<protein>
    <submittedName>
        <fullName evidence="1">Uncharacterized protein</fullName>
    </submittedName>
</protein>
<accession>A0A5B7JD53</accession>
<sequence length="35" mass="4119">MNMGMRHGTGKVIYIWYLFTVDFCSSKFPESSTFH</sequence>
<dbReference type="EMBL" id="VSRR010092603">
    <property type="protein sequence ID" value="MPC92819.1"/>
    <property type="molecule type" value="Genomic_DNA"/>
</dbReference>
<proteinExistence type="predicted"/>
<gene>
    <name evidence="1" type="ORF">E2C01_087928</name>
</gene>
<dbReference type="Proteomes" id="UP000324222">
    <property type="component" value="Unassembled WGS sequence"/>
</dbReference>
<organism evidence="1 2">
    <name type="scientific">Portunus trituberculatus</name>
    <name type="common">Swimming crab</name>
    <name type="synonym">Neptunus trituberculatus</name>
    <dbReference type="NCBI Taxonomy" id="210409"/>
    <lineage>
        <taxon>Eukaryota</taxon>
        <taxon>Metazoa</taxon>
        <taxon>Ecdysozoa</taxon>
        <taxon>Arthropoda</taxon>
        <taxon>Crustacea</taxon>
        <taxon>Multicrustacea</taxon>
        <taxon>Malacostraca</taxon>
        <taxon>Eumalacostraca</taxon>
        <taxon>Eucarida</taxon>
        <taxon>Decapoda</taxon>
        <taxon>Pleocyemata</taxon>
        <taxon>Brachyura</taxon>
        <taxon>Eubrachyura</taxon>
        <taxon>Portunoidea</taxon>
        <taxon>Portunidae</taxon>
        <taxon>Portuninae</taxon>
        <taxon>Portunus</taxon>
    </lineage>
</organism>
<comment type="caution">
    <text evidence="1">The sequence shown here is derived from an EMBL/GenBank/DDBJ whole genome shotgun (WGS) entry which is preliminary data.</text>
</comment>
<evidence type="ECO:0000313" key="2">
    <source>
        <dbReference type="Proteomes" id="UP000324222"/>
    </source>
</evidence>
<evidence type="ECO:0000313" key="1">
    <source>
        <dbReference type="EMBL" id="MPC92819.1"/>
    </source>
</evidence>